<keyword evidence="2" id="KW-1185">Reference proteome</keyword>
<protein>
    <submittedName>
        <fullName evidence="1">Uncharacterized protein</fullName>
    </submittedName>
</protein>
<reference evidence="1 2" key="1">
    <citation type="journal article" date="2018" name="Nat. Genet.">
        <title>The Rosa genome provides new insights in the design of modern roses.</title>
        <authorList>
            <person name="Bendahmane M."/>
        </authorList>
    </citation>
    <scope>NUCLEOTIDE SEQUENCE [LARGE SCALE GENOMIC DNA]</scope>
    <source>
        <strain evidence="2">cv. Old Blush</strain>
    </source>
</reference>
<evidence type="ECO:0000313" key="1">
    <source>
        <dbReference type="EMBL" id="PRQ23454.1"/>
    </source>
</evidence>
<dbReference type="Proteomes" id="UP000238479">
    <property type="component" value="Chromosome 6"/>
</dbReference>
<evidence type="ECO:0000313" key="2">
    <source>
        <dbReference type="Proteomes" id="UP000238479"/>
    </source>
</evidence>
<organism evidence="1 2">
    <name type="scientific">Rosa chinensis</name>
    <name type="common">China rose</name>
    <dbReference type="NCBI Taxonomy" id="74649"/>
    <lineage>
        <taxon>Eukaryota</taxon>
        <taxon>Viridiplantae</taxon>
        <taxon>Streptophyta</taxon>
        <taxon>Embryophyta</taxon>
        <taxon>Tracheophyta</taxon>
        <taxon>Spermatophyta</taxon>
        <taxon>Magnoliopsida</taxon>
        <taxon>eudicotyledons</taxon>
        <taxon>Gunneridae</taxon>
        <taxon>Pentapetalae</taxon>
        <taxon>rosids</taxon>
        <taxon>fabids</taxon>
        <taxon>Rosales</taxon>
        <taxon>Rosaceae</taxon>
        <taxon>Rosoideae</taxon>
        <taxon>Rosoideae incertae sedis</taxon>
        <taxon>Rosa</taxon>
    </lineage>
</organism>
<dbReference type="AlphaFoldDB" id="A0A2P6PNF3"/>
<comment type="caution">
    <text evidence="1">The sequence shown here is derived from an EMBL/GenBank/DDBJ whole genome shotgun (WGS) entry which is preliminary data.</text>
</comment>
<gene>
    <name evidence="1" type="ORF">RchiOBHm_Chr6g0261511</name>
</gene>
<dbReference type="EMBL" id="PDCK01000044">
    <property type="protein sequence ID" value="PRQ23454.1"/>
    <property type="molecule type" value="Genomic_DNA"/>
</dbReference>
<accession>A0A2P6PNF3</accession>
<dbReference type="Gramene" id="PRQ23454">
    <property type="protein sequence ID" value="PRQ23454"/>
    <property type="gene ID" value="RchiOBHm_Chr6g0261511"/>
</dbReference>
<name>A0A2P6PNF3_ROSCH</name>
<sequence>MMMMKCTLISSLDSYLLSNPNSQLHFQFQEARFQSGSAVKWISWGIYGLNFISKHLQISNGTTQDWLSVLLLIKSHGLQKTV</sequence>
<proteinExistence type="predicted"/>